<comment type="caution">
    <text evidence="1">The sequence shown here is derived from an EMBL/GenBank/DDBJ whole genome shotgun (WGS) entry which is preliminary data.</text>
</comment>
<reference evidence="1 2" key="1">
    <citation type="submission" date="2012-08" db="EMBL/GenBank/DDBJ databases">
        <title>The Genome Sequence of Barnesiella intestinihominis YIT 11860.</title>
        <authorList>
            <consortium name="The Broad Institute Genome Sequencing Platform"/>
            <person name="Earl A."/>
            <person name="Ward D."/>
            <person name="Feldgarden M."/>
            <person name="Gevers D."/>
            <person name="Morotomi M."/>
            <person name="Walker B."/>
            <person name="Young S.K."/>
            <person name="Zeng Q."/>
            <person name="Gargeya S."/>
            <person name="Fitzgerald M."/>
            <person name="Haas B."/>
            <person name="Abouelleil A."/>
            <person name="Alvarado L."/>
            <person name="Arachchi H.M."/>
            <person name="Berlin A.M."/>
            <person name="Chapman S.B."/>
            <person name="Goldberg J."/>
            <person name="Griggs A."/>
            <person name="Gujja S."/>
            <person name="Hansen M."/>
            <person name="Howarth C."/>
            <person name="Imamovic A."/>
            <person name="Larimer J."/>
            <person name="McCowen C."/>
            <person name="Montmayeur A."/>
            <person name="Murphy C."/>
            <person name="Neiman D."/>
            <person name="Pearson M."/>
            <person name="Priest M."/>
            <person name="Roberts A."/>
            <person name="Saif S."/>
            <person name="Shea T."/>
            <person name="Sisk P."/>
            <person name="Sykes S."/>
            <person name="Wortman J."/>
            <person name="Nusbaum C."/>
            <person name="Birren B."/>
        </authorList>
    </citation>
    <scope>NUCLEOTIDE SEQUENCE [LARGE SCALE GENOMIC DNA]</scope>
    <source>
        <strain evidence="1 2">YIT 11860</strain>
    </source>
</reference>
<proteinExistence type="predicted"/>
<evidence type="ECO:0000313" key="1">
    <source>
        <dbReference type="EMBL" id="EJZ62054.1"/>
    </source>
</evidence>
<sequence length="64" mass="7561">MISGNKKNNVSRLRYTHLLSNALPFNSLIRIIICDRSSSLKQVLHSFHFVFHDIKMHFYITPFI</sequence>
<dbReference type="AlphaFoldDB" id="K0X3B8"/>
<dbReference type="Proteomes" id="UP000006044">
    <property type="component" value="Unassembled WGS sequence"/>
</dbReference>
<organism evidence="1 2">
    <name type="scientific">Barnesiella intestinihominis YIT 11860</name>
    <dbReference type="NCBI Taxonomy" id="742726"/>
    <lineage>
        <taxon>Bacteria</taxon>
        <taxon>Pseudomonadati</taxon>
        <taxon>Bacteroidota</taxon>
        <taxon>Bacteroidia</taxon>
        <taxon>Bacteroidales</taxon>
        <taxon>Barnesiellaceae</taxon>
        <taxon>Barnesiella</taxon>
    </lineage>
</organism>
<keyword evidence="2" id="KW-1185">Reference proteome</keyword>
<dbReference type="HOGENOM" id="CLU_2858638_0_0_10"/>
<protein>
    <submittedName>
        <fullName evidence="1">Uncharacterized protein</fullName>
    </submittedName>
</protein>
<evidence type="ECO:0000313" key="2">
    <source>
        <dbReference type="Proteomes" id="UP000006044"/>
    </source>
</evidence>
<dbReference type="EMBL" id="ADLE01000018">
    <property type="protein sequence ID" value="EJZ62054.1"/>
    <property type="molecule type" value="Genomic_DNA"/>
</dbReference>
<name>K0X3B8_9BACT</name>
<gene>
    <name evidence="1" type="ORF">HMPREF9448_02735</name>
</gene>
<accession>K0X3B8</accession>